<evidence type="ECO:0000256" key="2">
    <source>
        <dbReference type="SAM" id="MobiDB-lite"/>
    </source>
</evidence>
<feature type="compositionally biased region" description="Basic and acidic residues" evidence="2">
    <location>
        <begin position="573"/>
        <end position="586"/>
    </location>
</feature>
<dbReference type="Proteomes" id="UP000327013">
    <property type="component" value="Unassembled WGS sequence"/>
</dbReference>
<dbReference type="PANTHER" id="PTHR15665">
    <property type="entry name" value="ASTEROID PROTEIN"/>
    <property type="match status" value="1"/>
</dbReference>
<dbReference type="PANTHER" id="PTHR15665:SF1">
    <property type="entry name" value="PROTEIN ASTEROID HOMOLOG 1"/>
    <property type="match status" value="1"/>
</dbReference>
<dbReference type="SUPFAM" id="SSF88723">
    <property type="entry name" value="PIN domain-like"/>
    <property type="match status" value="1"/>
</dbReference>
<comment type="caution">
    <text evidence="4">The sequence shown here is derived from an EMBL/GenBank/DDBJ whole genome shotgun (WGS) entry which is preliminary data.</text>
</comment>
<dbReference type="AlphaFoldDB" id="A0A5N6KQL9"/>
<feature type="domain" description="Asteroid" evidence="3">
    <location>
        <begin position="158"/>
        <end position="382"/>
    </location>
</feature>
<name>A0A5N6KQL9_9ROSI</name>
<dbReference type="InterPro" id="IPR039436">
    <property type="entry name" value="Asteroid_dom"/>
</dbReference>
<keyword evidence="5" id="KW-1185">Reference proteome</keyword>
<feature type="region of interest" description="Disordered" evidence="2">
    <location>
        <begin position="573"/>
        <end position="621"/>
    </location>
</feature>
<protein>
    <recommendedName>
        <fullName evidence="3">Asteroid domain-containing protein</fullName>
    </recommendedName>
</protein>
<evidence type="ECO:0000313" key="4">
    <source>
        <dbReference type="EMBL" id="KAB8338817.1"/>
    </source>
</evidence>
<gene>
    <name evidence="4" type="ORF">FH972_021761</name>
</gene>
<dbReference type="OrthoDB" id="5297549at2759"/>
<reference evidence="4 5" key="1">
    <citation type="submission" date="2019-06" db="EMBL/GenBank/DDBJ databases">
        <title>A chromosomal-level reference genome of Carpinus fangiana (Coryloideae, Betulaceae).</title>
        <authorList>
            <person name="Yang X."/>
            <person name="Wang Z."/>
            <person name="Zhang L."/>
            <person name="Hao G."/>
            <person name="Liu J."/>
            <person name="Yang Y."/>
        </authorList>
    </citation>
    <scope>NUCLEOTIDE SEQUENCE [LARGE SCALE GENOMIC DNA]</scope>
    <source>
        <strain evidence="4">Cfa_2016G</strain>
        <tissue evidence="4">Leaf</tissue>
    </source>
</reference>
<dbReference type="Pfam" id="PF12813">
    <property type="entry name" value="XPG_I_2"/>
    <property type="match status" value="1"/>
</dbReference>
<feature type="compositionally biased region" description="Basic and acidic residues" evidence="2">
    <location>
        <begin position="594"/>
        <end position="603"/>
    </location>
</feature>
<dbReference type="EMBL" id="VIBQ01000010">
    <property type="protein sequence ID" value="KAB8338817.1"/>
    <property type="molecule type" value="Genomic_DNA"/>
</dbReference>
<dbReference type="InterPro" id="IPR029060">
    <property type="entry name" value="PIN-like_dom_sf"/>
</dbReference>
<accession>A0A5N6KQL9</accession>
<dbReference type="Gene3D" id="3.40.50.1010">
    <property type="entry name" value="5'-nuclease"/>
    <property type="match status" value="1"/>
</dbReference>
<evidence type="ECO:0000313" key="5">
    <source>
        <dbReference type="Proteomes" id="UP000327013"/>
    </source>
</evidence>
<comment type="similarity">
    <text evidence="1">Belongs to the asteroid family.</text>
</comment>
<sequence>MGVQGLLSAIRPYATEEIWEPQESPTVRRGLVVDGPALAYHVYYRCLAHNNTASNALVAVPSYDFLCQATLAFLGRLELYGLKVKKIFFDGALPTSKTAVRIGRMQKSVDEMRAFKNLNPVLSTAGSSPGSGTDERVTRVVQSQPGYVRQQLKSIPAAPFIVAALKEYLLSTHYGHAVQTVPCEADSCCTSRQYCGRSDVILTSDSDFILQMPLGQIVFFNELDLSESGLRVQTYDCQHIATRLGLSEVSMTLMGYHMREDSHAGIVECAKRASEGKLKEDEAYVRFRAQYHPWLKEQDWADVFFADDDYDPPGGRNLKSDLTLSVQSMDPRVLEYVVSSLQDRILSFMVFMPPLLEDPARSTAWLPSAANRFTAYCLWMQGAPDMDSIRSQEWDRHGLHATCETVSIDPISNPNHLKGIRELLSQISRLTKSFKKLQKHHCWAVIALITFLREVKEHGTLPLRKDVARLVSNTIAVTNSPDETVSWSQIHLNAQLEAWFYSLRMLKQFNDLCTFPQPENADLEQLHELLQQMPPLHSIFRTPIQGMDFGPAGQDHKLHKELNTYYPNFNAERDAHEAPEASDSRSAKKKKRKAAQEQRDPRTLFKAPRNMYDVLPDNDAE</sequence>
<evidence type="ECO:0000256" key="1">
    <source>
        <dbReference type="ARBA" id="ARBA00007398"/>
    </source>
</evidence>
<organism evidence="4 5">
    <name type="scientific">Carpinus fangiana</name>
    <dbReference type="NCBI Taxonomy" id="176857"/>
    <lineage>
        <taxon>Eukaryota</taxon>
        <taxon>Viridiplantae</taxon>
        <taxon>Streptophyta</taxon>
        <taxon>Embryophyta</taxon>
        <taxon>Tracheophyta</taxon>
        <taxon>Spermatophyta</taxon>
        <taxon>Magnoliopsida</taxon>
        <taxon>eudicotyledons</taxon>
        <taxon>Gunneridae</taxon>
        <taxon>Pentapetalae</taxon>
        <taxon>rosids</taxon>
        <taxon>fabids</taxon>
        <taxon>Fagales</taxon>
        <taxon>Betulaceae</taxon>
        <taxon>Carpinus</taxon>
    </lineage>
</organism>
<evidence type="ECO:0000259" key="3">
    <source>
        <dbReference type="Pfam" id="PF12813"/>
    </source>
</evidence>
<proteinExistence type="inferred from homology"/>
<dbReference type="InterPro" id="IPR026832">
    <property type="entry name" value="Asteroid"/>
</dbReference>